<organism evidence="1 2">
    <name type="scientific">Tritrichomonas musculus</name>
    <dbReference type="NCBI Taxonomy" id="1915356"/>
    <lineage>
        <taxon>Eukaryota</taxon>
        <taxon>Metamonada</taxon>
        <taxon>Parabasalia</taxon>
        <taxon>Tritrichomonadida</taxon>
        <taxon>Tritrichomonadidae</taxon>
        <taxon>Tritrichomonas</taxon>
    </lineage>
</organism>
<evidence type="ECO:0008006" key="3">
    <source>
        <dbReference type="Google" id="ProtNLM"/>
    </source>
</evidence>
<proteinExistence type="predicted"/>
<reference evidence="1 2" key="1">
    <citation type="submission" date="2024-04" db="EMBL/GenBank/DDBJ databases">
        <title>Tritrichomonas musculus Genome.</title>
        <authorList>
            <person name="Alves-Ferreira E."/>
            <person name="Grigg M."/>
            <person name="Lorenzi H."/>
            <person name="Galac M."/>
        </authorList>
    </citation>
    <scope>NUCLEOTIDE SEQUENCE [LARGE SCALE GENOMIC DNA]</scope>
    <source>
        <strain evidence="1 2">EAF2021</strain>
    </source>
</reference>
<sequence length="168" mass="18930">MPDDHSKLYFTEILFPYLQNWRVVKKDGTEISDGITASYNTSTSGKYTINDIKYDKIRLSVSAPNGLGKQDGIYVKVDLNINDNITEIKWDCHPNQCVEADILAYDYAILNQTVNNLVEQMRLQAEYNKWVASVQKVLSITNTILTLTQLGFSIAGALSTLNMENNSL</sequence>
<dbReference type="EMBL" id="JAPFFF010000048">
    <property type="protein sequence ID" value="KAK8840126.1"/>
    <property type="molecule type" value="Genomic_DNA"/>
</dbReference>
<accession>A0ABR2H2Q0</accession>
<keyword evidence="2" id="KW-1185">Reference proteome</keyword>
<evidence type="ECO:0000313" key="2">
    <source>
        <dbReference type="Proteomes" id="UP001470230"/>
    </source>
</evidence>
<comment type="caution">
    <text evidence="1">The sequence shown here is derived from an EMBL/GenBank/DDBJ whole genome shotgun (WGS) entry which is preliminary data.</text>
</comment>
<evidence type="ECO:0000313" key="1">
    <source>
        <dbReference type="EMBL" id="KAK8840126.1"/>
    </source>
</evidence>
<gene>
    <name evidence="1" type="ORF">M9Y10_031064</name>
</gene>
<name>A0ABR2H2Q0_9EUKA</name>
<dbReference type="Proteomes" id="UP001470230">
    <property type="component" value="Unassembled WGS sequence"/>
</dbReference>
<protein>
    <recommendedName>
        <fullName evidence="3">GOLD domain-containing protein</fullName>
    </recommendedName>
</protein>